<dbReference type="AlphaFoldDB" id="A0A6J5DI49"/>
<dbReference type="InterPro" id="IPR022742">
    <property type="entry name" value="Hydrolase_4"/>
</dbReference>
<dbReference type="Proteomes" id="UP000494330">
    <property type="component" value="Unassembled WGS sequence"/>
</dbReference>
<keyword evidence="4" id="KW-1185">Reference proteome</keyword>
<feature type="domain" description="Serine aminopeptidase S33" evidence="2">
    <location>
        <begin position="60"/>
        <end position="268"/>
    </location>
</feature>
<dbReference type="Pfam" id="PF12146">
    <property type="entry name" value="Hydrolase_4"/>
    <property type="match status" value="1"/>
</dbReference>
<protein>
    <submittedName>
        <fullName evidence="3">Alpha/beta hydrolase fold protein</fullName>
    </submittedName>
</protein>
<dbReference type="SUPFAM" id="SSF53474">
    <property type="entry name" value="alpha/beta-Hydrolases"/>
    <property type="match status" value="1"/>
</dbReference>
<sequence>MGIEESGKLMAQGVAIAIAAIVYGVKNRAGEWKRSTEIMESEIYRDNGQPFLLEGNEIGVLLSHGYTGTTSGMRFLGEYLHEKEGWTVHAPRLQGHGDSPAAMAESTATDWIRSLEEGLDLLSQRCSTVFMAGLSMGGCLTMYMAAQYADVIKAAVPINACLYFGTSALAELAYKKDAPAYLVGVGNDVKDPDVTEVAYREIPVATIKEIYGLMNVTRDLLPNVVCPTLVMVSPDDHVVPPASSHAILDGIGSVDRRLLVLGNSYHVATIDFDKETIAERTRAFFNEQLGASRGGGPA</sequence>
<dbReference type="GO" id="GO:0052689">
    <property type="term" value="F:carboxylic ester hydrolase activity"/>
    <property type="evidence" value="ECO:0007669"/>
    <property type="project" value="InterPro"/>
</dbReference>
<feature type="active site" description="Charge relay system" evidence="1">
    <location>
        <position position="236"/>
    </location>
</feature>
<dbReference type="InterPro" id="IPR051044">
    <property type="entry name" value="MAG_DAG_Lipase"/>
</dbReference>
<dbReference type="InterPro" id="IPR029058">
    <property type="entry name" value="AB_hydrolase_fold"/>
</dbReference>
<feature type="active site" description="Nucleophile" evidence="1">
    <location>
        <position position="135"/>
    </location>
</feature>
<gene>
    <name evidence="3" type="ORF">BPA30113_02933</name>
</gene>
<accession>A0A6J5DI49</accession>
<dbReference type="PANTHER" id="PTHR11614">
    <property type="entry name" value="PHOSPHOLIPASE-RELATED"/>
    <property type="match status" value="1"/>
</dbReference>
<reference evidence="3 4" key="1">
    <citation type="submission" date="2019-09" db="EMBL/GenBank/DDBJ databases">
        <authorList>
            <person name="Depoorter E."/>
        </authorList>
    </citation>
    <scope>NUCLEOTIDE SEQUENCE [LARGE SCALE GENOMIC DNA]</scope>
    <source>
        <strain evidence="3">LMG 30113</strain>
    </source>
</reference>
<keyword evidence="3" id="KW-0378">Hydrolase</keyword>
<evidence type="ECO:0000256" key="1">
    <source>
        <dbReference type="PIRSR" id="PIRSR017388-1"/>
    </source>
</evidence>
<evidence type="ECO:0000259" key="2">
    <source>
        <dbReference type="Pfam" id="PF12146"/>
    </source>
</evidence>
<dbReference type="InterPro" id="IPR012354">
    <property type="entry name" value="Esterase_lipase"/>
</dbReference>
<proteinExistence type="predicted"/>
<dbReference type="EMBL" id="CABVQD010000008">
    <property type="protein sequence ID" value="VWB65648.1"/>
    <property type="molecule type" value="Genomic_DNA"/>
</dbReference>
<evidence type="ECO:0000313" key="3">
    <source>
        <dbReference type="EMBL" id="VWB65648.1"/>
    </source>
</evidence>
<evidence type="ECO:0000313" key="4">
    <source>
        <dbReference type="Proteomes" id="UP000494330"/>
    </source>
</evidence>
<dbReference type="Gene3D" id="3.40.50.1820">
    <property type="entry name" value="alpha/beta hydrolase"/>
    <property type="match status" value="1"/>
</dbReference>
<feature type="active site" description="Charge relay system" evidence="1">
    <location>
        <position position="266"/>
    </location>
</feature>
<dbReference type="PIRSF" id="PIRSF017388">
    <property type="entry name" value="Esterase_lipase"/>
    <property type="match status" value="1"/>
</dbReference>
<name>A0A6J5DI49_9BURK</name>
<organism evidence="3 4">
    <name type="scientific">Burkholderia paludis</name>
    <dbReference type="NCBI Taxonomy" id="1506587"/>
    <lineage>
        <taxon>Bacteria</taxon>
        <taxon>Pseudomonadati</taxon>
        <taxon>Pseudomonadota</taxon>
        <taxon>Betaproteobacteria</taxon>
        <taxon>Burkholderiales</taxon>
        <taxon>Burkholderiaceae</taxon>
        <taxon>Burkholderia</taxon>
        <taxon>Burkholderia cepacia complex</taxon>
    </lineage>
</organism>